<proteinExistence type="predicted"/>
<evidence type="ECO:0000313" key="4">
    <source>
        <dbReference type="EMBL" id="RDI36816.1"/>
    </source>
</evidence>
<dbReference type="NCBIfam" id="TIGR00778">
    <property type="entry name" value="ahpD_dom"/>
    <property type="match status" value="1"/>
</dbReference>
<evidence type="ECO:0000313" key="6">
    <source>
        <dbReference type="Proteomes" id="UP000562982"/>
    </source>
</evidence>
<evidence type="ECO:0000259" key="2">
    <source>
        <dbReference type="Pfam" id="PF02627"/>
    </source>
</evidence>
<evidence type="ECO:0000313" key="3">
    <source>
        <dbReference type="EMBL" id="MBB2187271.1"/>
    </source>
</evidence>
<sequence>MLPKIRIRTLVWHPYVTPIDLARATPAQLEAMKVTPSSTKVSPYVRTLAHDPESYVTRTVLFNAIMYAQGGLPRCDRELGALGASVVNGCAYCAMIHGQRLAQLTHSDDALSALWYRRYDLLSARDAAIWHFARALSAAPPAAGPHHVAALRQAGLSDAEIVDLIHAIAIFGWANRLMHTLGHSEPTSGAPPARTSGQGRKER</sequence>
<gene>
    <name evidence="4" type="ORF">C7453_108108</name>
    <name evidence="3" type="ORF">HLH32_12935</name>
</gene>
<reference evidence="4 5" key="1">
    <citation type="submission" date="2018-07" db="EMBL/GenBank/DDBJ databases">
        <title>Genomic Encyclopedia of Type Strains, Phase IV (KMG-IV): sequencing the most valuable type-strain genomes for metagenomic binning, comparative biology and taxonomic classification.</title>
        <authorList>
            <person name="Goeker M."/>
        </authorList>
    </citation>
    <scope>NUCLEOTIDE SEQUENCE [LARGE SCALE GENOMIC DNA]</scope>
    <source>
        <strain evidence="4 5">DSM 5603</strain>
    </source>
</reference>
<feature type="domain" description="Carboxymuconolactone decarboxylase-like" evidence="2">
    <location>
        <begin position="59"/>
        <end position="112"/>
    </location>
</feature>
<keyword evidence="4" id="KW-0560">Oxidoreductase</keyword>
<dbReference type="Pfam" id="PF02627">
    <property type="entry name" value="CMD"/>
    <property type="match status" value="1"/>
</dbReference>
<dbReference type="SUPFAM" id="SSF69118">
    <property type="entry name" value="AhpD-like"/>
    <property type="match status" value="1"/>
</dbReference>
<dbReference type="EMBL" id="JABEQI010000007">
    <property type="protein sequence ID" value="MBB2187271.1"/>
    <property type="molecule type" value="Genomic_DNA"/>
</dbReference>
<dbReference type="PANTHER" id="PTHR35446">
    <property type="entry name" value="SI:CH211-175M2.5"/>
    <property type="match status" value="1"/>
</dbReference>
<dbReference type="AlphaFoldDB" id="A0A370G1G5"/>
<dbReference type="InterPro" id="IPR029032">
    <property type="entry name" value="AhpD-like"/>
</dbReference>
<dbReference type="Gene3D" id="1.20.1290.10">
    <property type="entry name" value="AhpD-like"/>
    <property type="match status" value="1"/>
</dbReference>
<comment type="caution">
    <text evidence="4">The sequence shown here is derived from an EMBL/GenBank/DDBJ whole genome shotgun (WGS) entry which is preliminary data.</text>
</comment>
<dbReference type="EMBL" id="QQAW01000008">
    <property type="protein sequence ID" value="RDI36816.1"/>
    <property type="molecule type" value="Genomic_DNA"/>
</dbReference>
<name>A0A370G1G5_GLULI</name>
<keyword evidence="4" id="KW-0575">Peroxidase</keyword>
<accession>A0A370G1G5</accession>
<evidence type="ECO:0000313" key="5">
    <source>
        <dbReference type="Proteomes" id="UP000254958"/>
    </source>
</evidence>
<dbReference type="Proteomes" id="UP000254958">
    <property type="component" value="Unassembled WGS sequence"/>
</dbReference>
<dbReference type="GO" id="GO:0051920">
    <property type="term" value="F:peroxiredoxin activity"/>
    <property type="evidence" value="ECO:0007669"/>
    <property type="project" value="InterPro"/>
</dbReference>
<dbReference type="Proteomes" id="UP000562982">
    <property type="component" value="Unassembled WGS sequence"/>
</dbReference>
<dbReference type="InterPro" id="IPR004675">
    <property type="entry name" value="AhpD_core"/>
</dbReference>
<organism evidence="4 5">
    <name type="scientific">Gluconacetobacter liquefaciens</name>
    <name type="common">Acetobacter liquefaciens</name>
    <dbReference type="NCBI Taxonomy" id="89584"/>
    <lineage>
        <taxon>Bacteria</taxon>
        <taxon>Pseudomonadati</taxon>
        <taxon>Pseudomonadota</taxon>
        <taxon>Alphaproteobacteria</taxon>
        <taxon>Acetobacterales</taxon>
        <taxon>Acetobacteraceae</taxon>
        <taxon>Gluconacetobacter</taxon>
    </lineage>
</organism>
<keyword evidence="5" id="KW-1185">Reference proteome</keyword>
<dbReference type="InterPro" id="IPR003779">
    <property type="entry name" value="CMD-like"/>
</dbReference>
<reference evidence="3 6" key="2">
    <citation type="submission" date="2020-04" db="EMBL/GenBank/DDBJ databases">
        <title>Description of novel Gluconacetobacter.</title>
        <authorList>
            <person name="Sombolestani A."/>
        </authorList>
    </citation>
    <scope>NUCLEOTIDE SEQUENCE [LARGE SCALE GENOMIC DNA]</scope>
    <source>
        <strain evidence="3 6">LMG 1382</strain>
    </source>
</reference>
<protein>
    <submittedName>
        <fullName evidence="3 4">Peroxidase-related enzyme</fullName>
    </submittedName>
</protein>
<dbReference type="RefSeq" id="WP_114728171.1">
    <property type="nucleotide sequence ID" value="NZ_BJMI01000024.1"/>
</dbReference>
<dbReference type="NCBIfam" id="TIGR01926">
    <property type="entry name" value="peroxid_rel"/>
    <property type="match status" value="1"/>
</dbReference>
<dbReference type="OrthoDB" id="3667834at2"/>
<feature type="region of interest" description="Disordered" evidence="1">
    <location>
        <begin position="182"/>
        <end position="203"/>
    </location>
</feature>
<dbReference type="InterPro" id="IPR010195">
    <property type="entry name" value="Uncharacterised_peroxidase-rel"/>
</dbReference>
<evidence type="ECO:0000256" key="1">
    <source>
        <dbReference type="SAM" id="MobiDB-lite"/>
    </source>
</evidence>
<dbReference type="PANTHER" id="PTHR35446:SF2">
    <property type="entry name" value="CARBOXYMUCONOLACTONE DECARBOXYLASE-LIKE DOMAIN-CONTAINING PROTEIN"/>
    <property type="match status" value="1"/>
</dbReference>